<evidence type="ECO:0000259" key="10">
    <source>
        <dbReference type="Pfam" id="PF02397"/>
    </source>
</evidence>
<evidence type="ECO:0000256" key="4">
    <source>
        <dbReference type="ARBA" id="ARBA00022679"/>
    </source>
</evidence>
<dbReference type="GO" id="GO:0000271">
    <property type="term" value="P:polysaccharide biosynthetic process"/>
    <property type="evidence" value="ECO:0007669"/>
    <property type="project" value="UniProtKB-KW"/>
</dbReference>
<reference evidence="11 12" key="1">
    <citation type="submission" date="2020-02" db="EMBL/GenBank/DDBJ databases">
        <title>Genome sequence of the type strain CGMCC 1.15528 of Mesorhizobium zhangyense.</title>
        <authorList>
            <person name="Gao J."/>
            <person name="Sun J."/>
        </authorList>
    </citation>
    <scope>NUCLEOTIDE SEQUENCE [LARGE SCALE GENOMIC DNA]</scope>
    <source>
        <strain evidence="11 12">CGMCC 1.15528</strain>
    </source>
</reference>
<evidence type="ECO:0000256" key="6">
    <source>
        <dbReference type="ARBA" id="ARBA00022989"/>
    </source>
</evidence>
<sequence length="227" mass="25772">MLESYPRSHLGDLPVDAAPSRQEIRSGAFYLGVKRILDIAVILLIAPLALTIVGILAFLVHRDGGKAFYGQKRLGRDGKIFTLWKLRSMVPDAALRLEEYLQDNPAARREWDGTQKLKYDPRITRLGYYIRKYSADELPQLWNVLVGDMSLVGPRPMFPEQRPLYPGTAYFSMRPGMTGLWQISERNGCTFAERATHDTRYAMKMSFGTDIWILMMTAVVVLRGTGL</sequence>
<evidence type="ECO:0000256" key="8">
    <source>
        <dbReference type="ARBA" id="ARBA00023169"/>
    </source>
</evidence>
<dbReference type="GO" id="GO:0005886">
    <property type="term" value="C:plasma membrane"/>
    <property type="evidence" value="ECO:0007669"/>
    <property type="project" value="UniProtKB-SubCell"/>
</dbReference>
<keyword evidence="3" id="KW-1003">Cell membrane</keyword>
<dbReference type="RefSeq" id="WP_165120248.1">
    <property type="nucleotide sequence ID" value="NZ_JAAKZG010000011.1"/>
</dbReference>
<protein>
    <submittedName>
        <fullName evidence="11">Sugar transferase</fullName>
    </submittedName>
</protein>
<name>A0A7C9VG07_9HYPH</name>
<evidence type="ECO:0000256" key="7">
    <source>
        <dbReference type="ARBA" id="ARBA00023136"/>
    </source>
</evidence>
<dbReference type="Pfam" id="PF02397">
    <property type="entry name" value="Bac_transf"/>
    <property type="match status" value="1"/>
</dbReference>
<keyword evidence="8" id="KW-0270">Exopolysaccharide synthesis</keyword>
<gene>
    <name evidence="11" type="ORF">G6N74_22550</name>
</gene>
<evidence type="ECO:0000313" key="12">
    <source>
        <dbReference type="Proteomes" id="UP000481252"/>
    </source>
</evidence>
<proteinExistence type="inferred from homology"/>
<dbReference type="InterPro" id="IPR003362">
    <property type="entry name" value="Bact_transf"/>
</dbReference>
<dbReference type="Proteomes" id="UP000481252">
    <property type="component" value="Unassembled WGS sequence"/>
</dbReference>
<dbReference type="EMBL" id="JAAKZG010000011">
    <property type="protein sequence ID" value="NGN43850.1"/>
    <property type="molecule type" value="Genomic_DNA"/>
</dbReference>
<keyword evidence="12" id="KW-1185">Reference proteome</keyword>
<evidence type="ECO:0000256" key="2">
    <source>
        <dbReference type="ARBA" id="ARBA00006464"/>
    </source>
</evidence>
<accession>A0A7C9VG07</accession>
<organism evidence="11 12">
    <name type="scientific">Mesorhizobium zhangyense</name>
    <dbReference type="NCBI Taxonomy" id="1776730"/>
    <lineage>
        <taxon>Bacteria</taxon>
        <taxon>Pseudomonadati</taxon>
        <taxon>Pseudomonadota</taxon>
        <taxon>Alphaproteobacteria</taxon>
        <taxon>Hyphomicrobiales</taxon>
        <taxon>Phyllobacteriaceae</taxon>
        <taxon>Mesorhizobium</taxon>
    </lineage>
</organism>
<dbReference type="PANTHER" id="PTHR30576">
    <property type="entry name" value="COLANIC BIOSYNTHESIS UDP-GLUCOSE LIPID CARRIER TRANSFERASE"/>
    <property type="match status" value="1"/>
</dbReference>
<dbReference type="GO" id="GO:0016780">
    <property type="term" value="F:phosphotransferase activity, for other substituted phosphate groups"/>
    <property type="evidence" value="ECO:0007669"/>
    <property type="project" value="TreeGrafter"/>
</dbReference>
<evidence type="ECO:0000313" key="11">
    <source>
        <dbReference type="EMBL" id="NGN43850.1"/>
    </source>
</evidence>
<keyword evidence="5 9" id="KW-0812">Transmembrane</keyword>
<dbReference type="PANTHER" id="PTHR30576:SF4">
    <property type="entry name" value="UNDECAPRENYL-PHOSPHATE GALACTOSE PHOSPHOTRANSFERASE"/>
    <property type="match status" value="1"/>
</dbReference>
<evidence type="ECO:0000256" key="9">
    <source>
        <dbReference type="SAM" id="Phobius"/>
    </source>
</evidence>
<dbReference type="AlphaFoldDB" id="A0A7C9VG07"/>
<comment type="similarity">
    <text evidence="2">Belongs to the bacterial sugar transferase family.</text>
</comment>
<keyword evidence="4 11" id="KW-0808">Transferase</keyword>
<evidence type="ECO:0000256" key="1">
    <source>
        <dbReference type="ARBA" id="ARBA00004236"/>
    </source>
</evidence>
<comment type="caution">
    <text evidence="11">The sequence shown here is derived from an EMBL/GenBank/DDBJ whole genome shotgun (WGS) entry which is preliminary data.</text>
</comment>
<feature type="domain" description="Bacterial sugar transferase" evidence="10">
    <location>
        <begin position="34"/>
        <end position="222"/>
    </location>
</feature>
<keyword evidence="6 9" id="KW-1133">Transmembrane helix</keyword>
<keyword evidence="7 9" id="KW-0472">Membrane</keyword>
<comment type="subcellular location">
    <subcellularLocation>
        <location evidence="1">Cell membrane</location>
    </subcellularLocation>
</comment>
<evidence type="ECO:0000256" key="3">
    <source>
        <dbReference type="ARBA" id="ARBA00022475"/>
    </source>
</evidence>
<evidence type="ECO:0000256" key="5">
    <source>
        <dbReference type="ARBA" id="ARBA00022692"/>
    </source>
</evidence>
<feature type="transmembrane region" description="Helical" evidence="9">
    <location>
        <begin position="39"/>
        <end position="60"/>
    </location>
</feature>